<dbReference type="Pfam" id="PF12680">
    <property type="entry name" value="SnoaL_2"/>
    <property type="match status" value="1"/>
</dbReference>
<accession>A0ABQ1FVS3</accession>
<name>A0ABQ1FVS3_9GAMM</name>
<evidence type="ECO:0000313" key="3">
    <source>
        <dbReference type="Proteomes" id="UP000627464"/>
    </source>
</evidence>
<sequence length="151" mass="17603">MTYSSVDINESMETLERLADFYRRLDVSQLPRLSQIYHPQIKFIDPVGQHDGLASLEHYFRQLLKTVNSCRFDIQHIHRHGSEATLLWRMDYSHPSLQKGQDLSLDGISHLRQADGLIIYQRDYYDMGAMLYEHVPLLGTAVKALKERLKS</sequence>
<organism evidence="2 3">
    <name type="scientific">Hafnia psychrotolerans</name>
    <dbReference type="NCBI Taxonomy" id="1477018"/>
    <lineage>
        <taxon>Bacteria</taxon>
        <taxon>Pseudomonadati</taxon>
        <taxon>Pseudomonadota</taxon>
        <taxon>Gammaproteobacteria</taxon>
        <taxon>Enterobacterales</taxon>
        <taxon>Hafniaceae</taxon>
        <taxon>Hafnia</taxon>
    </lineage>
</organism>
<evidence type="ECO:0000313" key="2">
    <source>
        <dbReference type="EMBL" id="GGA32146.1"/>
    </source>
</evidence>
<dbReference type="Gene3D" id="3.10.450.50">
    <property type="match status" value="1"/>
</dbReference>
<proteinExistence type="predicted"/>
<dbReference type="EMBL" id="BMFZ01000001">
    <property type="protein sequence ID" value="GGA32146.1"/>
    <property type="molecule type" value="Genomic_DNA"/>
</dbReference>
<evidence type="ECO:0000259" key="1">
    <source>
        <dbReference type="Pfam" id="PF12680"/>
    </source>
</evidence>
<keyword evidence="3" id="KW-1185">Reference proteome</keyword>
<comment type="caution">
    <text evidence="2">The sequence shown here is derived from an EMBL/GenBank/DDBJ whole genome shotgun (WGS) entry which is preliminary data.</text>
</comment>
<dbReference type="InterPro" id="IPR037401">
    <property type="entry name" value="SnoaL-like"/>
</dbReference>
<dbReference type="RefSeq" id="WP_229746335.1">
    <property type="nucleotide sequence ID" value="NZ_BMFZ01000001.1"/>
</dbReference>
<gene>
    <name evidence="2" type="ORF">GCM10011328_03640</name>
</gene>
<protein>
    <submittedName>
        <fullName evidence="2">Transcriptional regulator</fullName>
    </submittedName>
</protein>
<dbReference type="SUPFAM" id="SSF54427">
    <property type="entry name" value="NTF2-like"/>
    <property type="match status" value="1"/>
</dbReference>
<feature type="domain" description="SnoaL-like" evidence="1">
    <location>
        <begin position="20"/>
        <end position="119"/>
    </location>
</feature>
<dbReference type="InterPro" id="IPR032710">
    <property type="entry name" value="NTF2-like_dom_sf"/>
</dbReference>
<dbReference type="Proteomes" id="UP000627464">
    <property type="component" value="Unassembled WGS sequence"/>
</dbReference>
<reference evidence="3" key="1">
    <citation type="journal article" date="2019" name="Int. J. Syst. Evol. Microbiol.">
        <title>The Global Catalogue of Microorganisms (GCM) 10K type strain sequencing project: providing services to taxonomists for standard genome sequencing and annotation.</title>
        <authorList>
            <consortium name="The Broad Institute Genomics Platform"/>
            <consortium name="The Broad Institute Genome Sequencing Center for Infectious Disease"/>
            <person name="Wu L."/>
            <person name="Ma J."/>
        </authorList>
    </citation>
    <scope>NUCLEOTIDE SEQUENCE [LARGE SCALE GENOMIC DNA]</scope>
    <source>
        <strain evidence="3">CGMCC 1.12806</strain>
    </source>
</reference>